<feature type="compositionally biased region" description="Basic residues" evidence="12">
    <location>
        <begin position="1"/>
        <end position="14"/>
    </location>
</feature>
<dbReference type="Pfam" id="PF00583">
    <property type="entry name" value="Acetyltransf_1"/>
    <property type="match status" value="1"/>
</dbReference>
<dbReference type="CDD" id="cd04301">
    <property type="entry name" value="NAT_SF"/>
    <property type="match status" value="1"/>
</dbReference>
<dbReference type="InterPro" id="IPR000182">
    <property type="entry name" value="GNAT_dom"/>
</dbReference>
<dbReference type="OrthoDB" id="424551at2759"/>
<feature type="region of interest" description="Disordered" evidence="12">
    <location>
        <begin position="1"/>
        <end position="24"/>
    </location>
</feature>
<evidence type="ECO:0000256" key="4">
    <source>
        <dbReference type="ARBA" id="ARBA00012950"/>
    </source>
</evidence>
<dbReference type="PROSITE" id="PS51186">
    <property type="entry name" value="GNAT"/>
    <property type="match status" value="1"/>
</dbReference>
<feature type="domain" description="N-acetyltransferase" evidence="13">
    <location>
        <begin position="148"/>
        <end position="303"/>
    </location>
</feature>
<evidence type="ECO:0000256" key="3">
    <source>
        <dbReference type="ARBA" id="ARBA00008870"/>
    </source>
</evidence>
<keyword evidence="7" id="KW-0808">Transferase</keyword>
<dbReference type="GO" id="GO:0005634">
    <property type="term" value="C:nucleus"/>
    <property type="evidence" value="ECO:0007669"/>
    <property type="project" value="UniProtKB-SubCell"/>
</dbReference>
<sequence length="322" mass="34970">MPSAKKQRSKKKKAAAPAAPKRSPAVAAAASRIEAANATLDLSAGLEAFLSIDLPAAAAVSGAAAPTPVPAEPVRLEIRSPKTLLDGDTQVMYDLLKSNMHDMYMAAGWGWNKAEKWREMEHRDSRFLIARCGTEDDSGPEAAAVGVARLRVAEEGVSESSAVNGAGGATDSEEAARARSRGGEERKPGGAGERIAGYCDFRFAWDQDENEDGEGVGGMEDVLYVYELQVAPWATRRGLGRRMMQAIELLANRHGMTKVMLTVFKENRQAMSFYTKKMKYGVDKDSPSNWDQPDEVYEILSKPTRQGAARTKEALRMATLLD</sequence>
<feature type="compositionally biased region" description="Basic and acidic residues" evidence="12">
    <location>
        <begin position="174"/>
        <end position="188"/>
    </location>
</feature>
<keyword evidence="9" id="KW-0012">Acyltransferase</keyword>
<dbReference type="InterPro" id="IPR016181">
    <property type="entry name" value="Acyl_CoA_acyltransferase"/>
</dbReference>
<evidence type="ECO:0000256" key="11">
    <source>
        <dbReference type="ARBA" id="ARBA00049524"/>
    </source>
</evidence>
<evidence type="ECO:0000259" key="13">
    <source>
        <dbReference type="PROSITE" id="PS51186"/>
    </source>
</evidence>
<dbReference type="Proteomes" id="UP000002630">
    <property type="component" value="Linkage Group LG10"/>
</dbReference>
<dbReference type="PANTHER" id="PTHR20531">
    <property type="entry name" value="N-ALPHA-ACETYLTRANSFERASE 40"/>
    <property type="match status" value="1"/>
</dbReference>
<dbReference type="EMBL" id="FN649160">
    <property type="protein sequence ID" value="CBJ28134.1"/>
    <property type="molecule type" value="Genomic_DNA"/>
</dbReference>
<dbReference type="InterPro" id="IPR039949">
    <property type="entry name" value="NAA40"/>
</dbReference>
<evidence type="ECO:0000256" key="9">
    <source>
        <dbReference type="ARBA" id="ARBA00023315"/>
    </source>
</evidence>
<evidence type="ECO:0000256" key="6">
    <source>
        <dbReference type="ARBA" id="ARBA00022490"/>
    </source>
</evidence>
<name>D7G8W6_ECTSI</name>
<evidence type="ECO:0000256" key="12">
    <source>
        <dbReference type="SAM" id="MobiDB-lite"/>
    </source>
</evidence>
<comment type="catalytic activity">
    <reaction evidence="11">
        <text>N-terminal L-seryl-[histone H4] + acetyl-CoA = N-terminal N(alpha)-acetyl-L-seryl-[histone H4] + CoA + H(+)</text>
        <dbReference type="Rhea" id="RHEA:50596"/>
        <dbReference type="Rhea" id="RHEA-COMP:12740"/>
        <dbReference type="Rhea" id="RHEA-COMP:12743"/>
        <dbReference type="ChEBI" id="CHEBI:15378"/>
        <dbReference type="ChEBI" id="CHEBI:57287"/>
        <dbReference type="ChEBI" id="CHEBI:57288"/>
        <dbReference type="ChEBI" id="CHEBI:64738"/>
        <dbReference type="ChEBI" id="CHEBI:83690"/>
        <dbReference type="EC" id="2.3.1.257"/>
    </reaction>
</comment>
<dbReference type="GO" id="GO:1990189">
    <property type="term" value="F:protein N-terminal-serine acetyltransferase activity"/>
    <property type="evidence" value="ECO:0007669"/>
    <property type="project" value="UniProtKB-EC"/>
</dbReference>
<organism evidence="14 15">
    <name type="scientific">Ectocarpus siliculosus</name>
    <name type="common">Brown alga</name>
    <name type="synonym">Conferva siliculosa</name>
    <dbReference type="NCBI Taxonomy" id="2880"/>
    <lineage>
        <taxon>Eukaryota</taxon>
        <taxon>Sar</taxon>
        <taxon>Stramenopiles</taxon>
        <taxon>Ochrophyta</taxon>
        <taxon>PX clade</taxon>
        <taxon>Phaeophyceae</taxon>
        <taxon>Ectocarpales</taxon>
        <taxon>Ectocarpaceae</taxon>
        <taxon>Ectocarpus</taxon>
    </lineage>
</organism>
<dbReference type="STRING" id="2880.D7G8W6"/>
<feature type="region of interest" description="Disordered" evidence="12">
    <location>
        <begin position="158"/>
        <end position="192"/>
    </location>
</feature>
<dbReference type="PANTHER" id="PTHR20531:SF1">
    <property type="entry name" value="N-ALPHA-ACETYLTRANSFERASE 40"/>
    <property type="match status" value="1"/>
</dbReference>
<dbReference type="AlphaFoldDB" id="D7G8W6"/>
<evidence type="ECO:0000256" key="7">
    <source>
        <dbReference type="ARBA" id="ARBA00022679"/>
    </source>
</evidence>
<dbReference type="eggNOG" id="KOG2488">
    <property type="taxonomic scope" value="Eukaryota"/>
</dbReference>
<feature type="compositionally biased region" description="Low complexity" evidence="12">
    <location>
        <begin position="15"/>
        <end position="24"/>
    </location>
</feature>
<dbReference type="OMA" id="RRELTHE"/>
<comment type="similarity">
    <text evidence="3">Belongs to the acetyltransferase family. NAA40 subfamily.</text>
</comment>
<evidence type="ECO:0000256" key="2">
    <source>
        <dbReference type="ARBA" id="ARBA00004496"/>
    </source>
</evidence>
<reference evidence="14 15" key="1">
    <citation type="journal article" date="2010" name="Nature">
        <title>The Ectocarpus genome and the independent evolution of multicellularity in brown algae.</title>
        <authorList>
            <person name="Cock J.M."/>
            <person name="Sterck L."/>
            <person name="Rouze P."/>
            <person name="Scornet D."/>
            <person name="Allen A.E."/>
            <person name="Amoutzias G."/>
            <person name="Anthouard V."/>
            <person name="Artiguenave F."/>
            <person name="Aury J.M."/>
            <person name="Badger J.H."/>
            <person name="Beszteri B."/>
            <person name="Billiau K."/>
            <person name="Bonnet E."/>
            <person name="Bothwell J.H."/>
            <person name="Bowler C."/>
            <person name="Boyen C."/>
            <person name="Brownlee C."/>
            <person name="Carrano C.J."/>
            <person name="Charrier B."/>
            <person name="Cho G.Y."/>
            <person name="Coelho S.M."/>
            <person name="Collen J."/>
            <person name="Corre E."/>
            <person name="Da Silva C."/>
            <person name="Delage L."/>
            <person name="Delaroque N."/>
            <person name="Dittami S.M."/>
            <person name="Doulbeau S."/>
            <person name="Elias M."/>
            <person name="Farnham G."/>
            <person name="Gachon C.M."/>
            <person name="Gschloessl B."/>
            <person name="Heesch S."/>
            <person name="Jabbari K."/>
            <person name="Jubin C."/>
            <person name="Kawai H."/>
            <person name="Kimura K."/>
            <person name="Kloareg B."/>
            <person name="Kupper F.C."/>
            <person name="Lang D."/>
            <person name="Le Bail A."/>
            <person name="Leblanc C."/>
            <person name="Lerouge P."/>
            <person name="Lohr M."/>
            <person name="Lopez P.J."/>
            <person name="Martens C."/>
            <person name="Maumus F."/>
            <person name="Michel G."/>
            <person name="Miranda-Saavedra D."/>
            <person name="Morales J."/>
            <person name="Moreau H."/>
            <person name="Motomura T."/>
            <person name="Nagasato C."/>
            <person name="Napoli C.A."/>
            <person name="Nelson D.R."/>
            <person name="Nyvall-Collen P."/>
            <person name="Peters A.F."/>
            <person name="Pommier C."/>
            <person name="Potin P."/>
            <person name="Poulain J."/>
            <person name="Quesneville H."/>
            <person name="Read B."/>
            <person name="Rensing S.A."/>
            <person name="Ritter A."/>
            <person name="Rousvoal S."/>
            <person name="Samanta M."/>
            <person name="Samson G."/>
            <person name="Schroeder D.C."/>
            <person name="Segurens B."/>
            <person name="Strittmatter M."/>
            <person name="Tonon T."/>
            <person name="Tregear J.W."/>
            <person name="Valentin K."/>
            <person name="von Dassow P."/>
            <person name="Yamagishi T."/>
            <person name="Van de Peer Y."/>
            <person name="Wincker P."/>
        </authorList>
    </citation>
    <scope>NUCLEOTIDE SEQUENCE [LARGE SCALE GENOMIC DNA]</scope>
    <source>
        <strain evidence="15">Ec32 / CCAP1310/4</strain>
    </source>
</reference>
<keyword evidence="6" id="KW-0963">Cytoplasm</keyword>
<comment type="subcellular location">
    <subcellularLocation>
        <location evidence="2">Cytoplasm</location>
    </subcellularLocation>
    <subcellularLocation>
        <location evidence="1">Nucleus</location>
    </subcellularLocation>
</comment>
<dbReference type="GO" id="GO:0005737">
    <property type="term" value="C:cytoplasm"/>
    <property type="evidence" value="ECO:0007669"/>
    <property type="project" value="UniProtKB-SubCell"/>
</dbReference>
<keyword evidence="15" id="KW-1185">Reference proteome</keyword>
<evidence type="ECO:0000256" key="1">
    <source>
        <dbReference type="ARBA" id="ARBA00004123"/>
    </source>
</evidence>
<proteinExistence type="inferred from homology"/>
<evidence type="ECO:0000256" key="5">
    <source>
        <dbReference type="ARBA" id="ARBA00015043"/>
    </source>
</evidence>
<dbReference type="EMBL" id="FN649735">
    <property type="protein sequence ID" value="CBJ28134.1"/>
    <property type="molecule type" value="Genomic_DNA"/>
</dbReference>
<dbReference type="EC" id="2.3.1.257" evidence="4"/>
<evidence type="ECO:0000313" key="15">
    <source>
        <dbReference type="Proteomes" id="UP000002630"/>
    </source>
</evidence>
<keyword evidence="8" id="KW-0539">Nucleus</keyword>
<dbReference type="GO" id="GO:0010485">
    <property type="term" value="F:histone H4 acetyltransferase activity"/>
    <property type="evidence" value="ECO:0007669"/>
    <property type="project" value="InterPro"/>
</dbReference>
<dbReference type="SUPFAM" id="SSF55729">
    <property type="entry name" value="Acyl-CoA N-acyltransferases (Nat)"/>
    <property type="match status" value="1"/>
</dbReference>
<evidence type="ECO:0000256" key="8">
    <source>
        <dbReference type="ARBA" id="ARBA00023242"/>
    </source>
</evidence>
<dbReference type="InParanoid" id="D7G8W6"/>
<dbReference type="Gene3D" id="3.40.630.30">
    <property type="match status" value="1"/>
</dbReference>
<evidence type="ECO:0000256" key="10">
    <source>
        <dbReference type="ARBA" id="ARBA00047821"/>
    </source>
</evidence>
<accession>D7G8W6</accession>
<comment type="catalytic activity">
    <reaction evidence="10">
        <text>N-terminal L-seryl-[histone H2A] + acetyl-CoA = N-terminal N(alpha)-acetyl-L-seryl-[histone H2A] + CoA + H(+)</text>
        <dbReference type="Rhea" id="RHEA:50600"/>
        <dbReference type="Rhea" id="RHEA-COMP:12742"/>
        <dbReference type="Rhea" id="RHEA-COMP:12744"/>
        <dbReference type="ChEBI" id="CHEBI:15378"/>
        <dbReference type="ChEBI" id="CHEBI:57287"/>
        <dbReference type="ChEBI" id="CHEBI:57288"/>
        <dbReference type="ChEBI" id="CHEBI:64738"/>
        <dbReference type="ChEBI" id="CHEBI:83690"/>
        <dbReference type="EC" id="2.3.1.257"/>
    </reaction>
</comment>
<protein>
    <recommendedName>
        <fullName evidence="5">N-alpha-acetyltransferase 40</fullName>
        <ecNumber evidence="4">2.3.1.257</ecNumber>
    </recommendedName>
</protein>
<evidence type="ECO:0000313" key="14">
    <source>
        <dbReference type="EMBL" id="CBJ28134.1"/>
    </source>
</evidence>
<gene>
    <name evidence="14" type="ORF">Esi_0092_0068</name>
</gene>
<dbReference type="GO" id="GO:0043998">
    <property type="term" value="F:histone H2A acetyltransferase activity"/>
    <property type="evidence" value="ECO:0007669"/>
    <property type="project" value="InterPro"/>
</dbReference>